<evidence type="ECO:0000256" key="1">
    <source>
        <dbReference type="ARBA" id="ARBA00022741"/>
    </source>
</evidence>
<evidence type="ECO:0000313" key="4">
    <source>
        <dbReference type="EMBL" id="GFH43749.1"/>
    </source>
</evidence>
<dbReference type="EMBL" id="BLLK01000016">
    <property type="protein sequence ID" value="GFH43749.1"/>
    <property type="molecule type" value="Genomic_DNA"/>
</dbReference>
<dbReference type="PANTHER" id="PTHR34784">
    <property type="entry name" value="50S RIBOSOMAL PROTEIN L34"/>
    <property type="match status" value="1"/>
</dbReference>
<evidence type="ECO:0000256" key="3">
    <source>
        <dbReference type="SAM" id="MobiDB-lite"/>
    </source>
</evidence>
<feature type="region of interest" description="Disordered" evidence="3">
    <location>
        <begin position="215"/>
        <end position="235"/>
    </location>
</feature>
<organism evidence="4 5">
    <name type="scientific">Chaetoceros tenuissimus</name>
    <dbReference type="NCBI Taxonomy" id="426638"/>
    <lineage>
        <taxon>Eukaryota</taxon>
        <taxon>Sar</taxon>
        <taxon>Stramenopiles</taxon>
        <taxon>Ochrophyta</taxon>
        <taxon>Bacillariophyta</taxon>
        <taxon>Coscinodiscophyceae</taxon>
        <taxon>Chaetocerotophycidae</taxon>
        <taxon>Chaetocerotales</taxon>
        <taxon>Chaetocerotaceae</taxon>
        <taxon>Chaetoceros</taxon>
    </lineage>
</organism>
<reference evidence="4 5" key="1">
    <citation type="journal article" date="2021" name="Sci. Rep.">
        <title>The genome of the diatom Chaetoceros tenuissimus carries an ancient integrated fragment of an extant virus.</title>
        <authorList>
            <person name="Hongo Y."/>
            <person name="Kimura K."/>
            <person name="Takaki Y."/>
            <person name="Yoshida Y."/>
            <person name="Baba S."/>
            <person name="Kobayashi G."/>
            <person name="Nagasaki K."/>
            <person name="Hano T."/>
            <person name="Tomaru Y."/>
        </authorList>
    </citation>
    <scope>NUCLEOTIDE SEQUENCE [LARGE SCALE GENOMIC DNA]</scope>
    <source>
        <strain evidence="4 5">NIES-3715</strain>
    </source>
</reference>
<dbReference type="NCBIfam" id="TIGR02058">
    <property type="entry name" value="lin0512_fam"/>
    <property type="match status" value="1"/>
</dbReference>
<protein>
    <submittedName>
        <fullName evidence="4">Uncharacterized protein</fullName>
    </submittedName>
</protein>
<dbReference type="InterPro" id="IPR011719">
    <property type="entry name" value="CHP02058"/>
</dbReference>
<keyword evidence="1" id="KW-0547">Nucleotide-binding</keyword>
<evidence type="ECO:0000313" key="5">
    <source>
        <dbReference type="Proteomes" id="UP001054902"/>
    </source>
</evidence>
<dbReference type="GO" id="GO:0005525">
    <property type="term" value="F:GTP binding"/>
    <property type="evidence" value="ECO:0007669"/>
    <property type="project" value="UniProtKB-KW"/>
</dbReference>
<dbReference type="InterPro" id="IPR037103">
    <property type="entry name" value="Tubulin/FtsZ-like_C"/>
</dbReference>
<dbReference type="Proteomes" id="UP001054902">
    <property type="component" value="Unassembled WGS sequence"/>
</dbReference>
<keyword evidence="5" id="KW-1185">Reference proteome</keyword>
<dbReference type="Pfam" id="PF09585">
    <property type="entry name" value="Lin0512_fam"/>
    <property type="match status" value="1"/>
</dbReference>
<name>A0AAD3CDQ1_9STRA</name>
<dbReference type="PANTHER" id="PTHR34784:SF1">
    <property type="entry name" value="50S RIBOSOMAL PROTEIN L34"/>
    <property type="match status" value="1"/>
</dbReference>
<keyword evidence="2" id="KW-0342">GTP-binding</keyword>
<dbReference type="AlphaFoldDB" id="A0AAD3CDQ1"/>
<gene>
    <name evidence="4" type="ORF">CTEN210_00222</name>
</gene>
<evidence type="ECO:0000256" key="2">
    <source>
        <dbReference type="ARBA" id="ARBA00023134"/>
    </source>
</evidence>
<comment type="caution">
    <text evidence="4">The sequence shown here is derived from an EMBL/GenBank/DDBJ whole genome shotgun (WGS) entry which is preliminary data.</text>
</comment>
<dbReference type="Gene3D" id="3.30.1330.20">
    <property type="entry name" value="Tubulin/FtsZ, C-terminal domain"/>
    <property type="match status" value="1"/>
</dbReference>
<sequence>MKQVITPSTTRAIRSKAWKGVTQRSLAVNGMNAFTNNFSQNLLLIHHQRQFFSTKKEKVTKESWSDEWKEAGLGAEKAQDAKMTNLLFVQTGFGVDQHGDRKKDGATKAAVRAVRNAIEFNSIPGMIEAVPGGRKNMLIEVKLGVPPKDENSDLLVPIDVDLDHVAKVFPYGKLMPIQVTVGGLLFPTGRIVRELGDENDTAICVAASVSLGYDNGERNKDSKTQHKTYDTKDGY</sequence>
<proteinExistence type="predicted"/>
<accession>A0AAD3CDQ1</accession>